<dbReference type="EMBL" id="JAKIKS010000222">
    <property type="protein sequence ID" value="MCL1127819.1"/>
    <property type="molecule type" value="Genomic_DNA"/>
</dbReference>
<accession>A0ABT0LJD5</accession>
<comment type="caution">
    <text evidence="1">The sequence shown here is derived from an EMBL/GenBank/DDBJ whole genome shotgun (WGS) entry which is preliminary data.</text>
</comment>
<organism evidence="1 2">
    <name type="scientific">Shewanella surugensis</name>
    <dbReference type="NCBI Taxonomy" id="212020"/>
    <lineage>
        <taxon>Bacteria</taxon>
        <taxon>Pseudomonadati</taxon>
        <taxon>Pseudomonadota</taxon>
        <taxon>Gammaproteobacteria</taxon>
        <taxon>Alteromonadales</taxon>
        <taxon>Shewanellaceae</taxon>
        <taxon>Shewanella</taxon>
    </lineage>
</organism>
<dbReference type="Proteomes" id="UP001203423">
    <property type="component" value="Unassembled WGS sequence"/>
</dbReference>
<name>A0ABT0LJD5_9GAMM</name>
<protein>
    <submittedName>
        <fullName evidence="1">Uncharacterized protein</fullName>
    </submittedName>
</protein>
<sequence length="171" mass="19643">MKLVYCKLGLMLKGILILILCFVSFSAISKELNNNVRYLNDINLNTEISKYLSKSKSLNATDLKILVSGNSILGHTCNTKALYELYFKHNGDLLFRKNNSNQEVYLGKWWVKGNSIFSQWKTYHKKETVNELRYHHLLDEIYIPYNVNLACGPAGSFGRPFIVVKGNVFKL</sequence>
<gene>
    <name evidence="1" type="ORF">L2764_26010</name>
</gene>
<reference evidence="1 2" key="1">
    <citation type="submission" date="2022-01" db="EMBL/GenBank/DDBJ databases">
        <title>Whole genome-based taxonomy of the Shewanellaceae.</title>
        <authorList>
            <person name="Martin-Rodriguez A.J."/>
        </authorList>
    </citation>
    <scope>NUCLEOTIDE SEQUENCE [LARGE SCALE GENOMIC DNA]</scope>
    <source>
        <strain evidence="1 2">DSM 17177</strain>
    </source>
</reference>
<keyword evidence="2" id="KW-1185">Reference proteome</keyword>
<evidence type="ECO:0000313" key="1">
    <source>
        <dbReference type="EMBL" id="MCL1127819.1"/>
    </source>
</evidence>
<proteinExistence type="predicted"/>
<dbReference type="RefSeq" id="WP_248943250.1">
    <property type="nucleotide sequence ID" value="NZ_JAKIKS010000222.1"/>
</dbReference>
<evidence type="ECO:0000313" key="2">
    <source>
        <dbReference type="Proteomes" id="UP001203423"/>
    </source>
</evidence>